<reference evidence="1 2" key="1">
    <citation type="submission" date="2017-07" db="EMBL/GenBank/DDBJ databases">
        <title>Complete genome sequence of Actinoalloteichus hoggarensis DSM 45943, type strain of Actinoalloteichus hoggarensis.</title>
        <authorList>
            <person name="Ruckert C."/>
            <person name="Nouioui I."/>
            <person name="Willmese J."/>
            <person name="van Wezel G."/>
            <person name="Klenk H.-P."/>
            <person name="Kalinowski J."/>
            <person name="Zotchev S.B."/>
        </authorList>
    </citation>
    <scope>NUCLEOTIDE SEQUENCE [LARGE SCALE GENOMIC DNA]</scope>
    <source>
        <strain evidence="1 2">DSM 45943</strain>
    </source>
</reference>
<dbReference type="Proteomes" id="UP000204221">
    <property type="component" value="Chromosome"/>
</dbReference>
<keyword evidence="2" id="KW-1185">Reference proteome</keyword>
<sequence>MLWSVLQRRTRPGRLSPVRRSPHLRRRGTTAVLSRRVPRTVLPLLIRVPPHMRLRHGRRPARPGRPLLGGLVRSAPVLTGRGVRCGGGTRLPVRRLGAADRVGPAHRTRPFSSAAGWLSSGVLSGCERRAACGALRGVRTLLRPTRGTHRLLPRLTWADGRGPRLPALVLPPHPLLSGSLLLPRRLPTGSLPAR</sequence>
<proteinExistence type="predicted"/>
<evidence type="ECO:0000313" key="2">
    <source>
        <dbReference type="Proteomes" id="UP000204221"/>
    </source>
</evidence>
<dbReference type="EMBL" id="CP022521">
    <property type="protein sequence ID" value="ASO17968.1"/>
    <property type="molecule type" value="Genomic_DNA"/>
</dbReference>
<accession>A0A221VWU4</accession>
<gene>
    <name evidence="1" type="ORF">AHOG_01515</name>
</gene>
<dbReference type="KEGG" id="ahg:AHOG_01515"/>
<evidence type="ECO:0000313" key="1">
    <source>
        <dbReference type="EMBL" id="ASO17968.1"/>
    </source>
</evidence>
<name>A0A221VWU4_9PSEU</name>
<protein>
    <submittedName>
        <fullName evidence="1">Uncharacterized protein</fullName>
    </submittedName>
</protein>
<dbReference type="AlphaFoldDB" id="A0A221VWU4"/>
<organism evidence="1 2">
    <name type="scientific">Actinoalloteichus hoggarensis</name>
    <dbReference type="NCBI Taxonomy" id="1470176"/>
    <lineage>
        <taxon>Bacteria</taxon>
        <taxon>Bacillati</taxon>
        <taxon>Actinomycetota</taxon>
        <taxon>Actinomycetes</taxon>
        <taxon>Pseudonocardiales</taxon>
        <taxon>Pseudonocardiaceae</taxon>
        <taxon>Actinoalloteichus</taxon>
    </lineage>
</organism>